<feature type="transmembrane region" description="Helical" evidence="6">
    <location>
        <begin position="107"/>
        <end position="126"/>
    </location>
</feature>
<dbReference type="GeneID" id="83199723"/>
<evidence type="ECO:0000256" key="1">
    <source>
        <dbReference type="ARBA" id="ARBA00004141"/>
    </source>
</evidence>
<dbReference type="Gene3D" id="1.20.1250.20">
    <property type="entry name" value="MFS general substrate transporter like domains"/>
    <property type="match status" value="1"/>
</dbReference>
<feature type="transmembrane region" description="Helical" evidence="6">
    <location>
        <begin position="164"/>
        <end position="185"/>
    </location>
</feature>
<feature type="transmembrane region" description="Helical" evidence="6">
    <location>
        <begin position="370"/>
        <end position="389"/>
    </location>
</feature>
<gene>
    <name evidence="8" type="ORF">N7468_003123</name>
</gene>
<feature type="transmembrane region" description="Helical" evidence="6">
    <location>
        <begin position="433"/>
        <end position="453"/>
    </location>
</feature>
<evidence type="ECO:0000256" key="6">
    <source>
        <dbReference type="SAM" id="Phobius"/>
    </source>
</evidence>
<proteinExistence type="predicted"/>
<feature type="transmembrane region" description="Helical" evidence="6">
    <location>
        <begin position="401"/>
        <end position="421"/>
    </location>
</feature>
<feature type="transmembrane region" description="Helical" evidence="6">
    <location>
        <begin position="238"/>
        <end position="256"/>
    </location>
</feature>
<dbReference type="EMBL" id="JAPQKS010000003">
    <property type="protein sequence ID" value="KAJ5238504.1"/>
    <property type="molecule type" value="Genomic_DNA"/>
</dbReference>
<dbReference type="CDD" id="cd17502">
    <property type="entry name" value="MFS_Azr1_MDR_like"/>
    <property type="match status" value="1"/>
</dbReference>
<feature type="transmembrane region" description="Helical" evidence="6">
    <location>
        <begin position="504"/>
        <end position="525"/>
    </location>
</feature>
<dbReference type="PANTHER" id="PTHR23501">
    <property type="entry name" value="MAJOR FACILITATOR SUPERFAMILY"/>
    <property type="match status" value="1"/>
</dbReference>
<keyword evidence="2" id="KW-0813">Transport</keyword>
<evidence type="ECO:0000256" key="4">
    <source>
        <dbReference type="ARBA" id="ARBA00022989"/>
    </source>
</evidence>
<feature type="transmembrane region" description="Helical" evidence="6">
    <location>
        <begin position="77"/>
        <end position="95"/>
    </location>
</feature>
<dbReference type="AlphaFoldDB" id="A0A9W9P5V4"/>
<dbReference type="Proteomes" id="UP001150941">
    <property type="component" value="Unassembled WGS sequence"/>
</dbReference>
<keyword evidence="9" id="KW-1185">Reference proteome</keyword>
<accession>A0A9W9P5V4</accession>
<dbReference type="PANTHER" id="PTHR23501:SF177">
    <property type="entry name" value="MAJOR FACILITATOR SUPERFAMILY (MFS) PROFILE DOMAIN-CONTAINING PROTEIN-RELATED"/>
    <property type="match status" value="1"/>
</dbReference>
<reference evidence="8" key="1">
    <citation type="submission" date="2022-11" db="EMBL/GenBank/DDBJ databases">
        <authorList>
            <person name="Petersen C."/>
        </authorList>
    </citation>
    <scope>NUCLEOTIDE SEQUENCE</scope>
    <source>
        <strain evidence="8">IBT 19713</strain>
    </source>
</reference>
<feature type="transmembrane region" description="Helical" evidence="6">
    <location>
        <begin position="305"/>
        <end position="326"/>
    </location>
</feature>
<dbReference type="Pfam" id="PF07690">
    <property type="entry name" value="MFS_1"/>
    <property type="match status" value="1"/>
</dbReference>
<dbReference type="OrthoDB" id="10021397at2759"/>
<dbReference type="RefSeq" id="XP_058331423.1">
    <property type="nucleotide sequence ID" value="XM_058472420.1"/>
</dbReference>
<dbReference type="PROSITE" id="PS50850">
    <property type="entry name" value="MFS"/>
    <property type="match status" value="1"/>
</dbReference>
<dbReference type="InterPro" id="IPR020846">
    <property type="entry name" value="MFS_dom"/>
</dbReference>
<feature type="domain" description="Major facilitator superfamily (MFS) profile" evidence="7">
    <location>
        <begin position="42"/>
        <end position="540"/>
    </location>
</feature>
<comment type="caution">
    <text evidence="8">The sequence shown here is derived from an EMBL/GenBank/DDBJ whole genome shotgun (WGS) entry which is preliminary data.</text>
</comment>
<dbReference type="InterPro" id="IPR011701">
    <property type="entry name" value="MFS"/>
</dbReference>
<feature type="transmembrane region" description="Helical" evidence="6">
    <location>
        <begin position="465"/>
        <end position="483"/>
    </location>
</feature>
<dbReference type="FunFam" id="1.20.1720.10:FF:000012">
    <property type="entry name" value="MFS toxin efflux pump (AflT)"/>
    <property type="match status" value="1"/>
</dbReference>
<dbReference type="GO" id="GO:0022857">
    <property type="term" value="F:transmembrane transporter activity"/>
    <property type="evidence" value="ECO:0007669"/>
    <property type="project" value="InterPro"/>
</dbReference>
<dbReference type="SUPFAM" id="SSF103473">
    <property type="entry name" value="MFS general substrate transporter"/>
    <property type="match status" value="1"/>
</dbReference>
<sequence>MVPGDTPMGVQHNEKVLLSEELARDPTQEKPAHLTGVRLFLVMIALLIGMFLVALDMNIVSTAIPKITAQFHSVDTVGWYASSFFLTLACFQSPWGKAYKYFPLKTTFFASVVLFEAGSLIAGVAQNNTTFIVGRAITGVGGAGITGGVYIITALIVKPTQVPVYLGLLGAVFSCASVCGPLLGGVFTDKTSWRWCFYINLPVGGFVLLILIFFFHTPGRHKPTPASWTDILLQMDPLGILIILCAMVCYCLALQWGGVHDPWSSSRVIGTLVGWVLLTVAFSIDQWLQGEKALLVARFLQRREIAVCCAFIFFLNSSNFLLIYNLPVYFQAIANASPMGSGIRNLPLMLASSICTLLSGSLLKYAKGRFQLFLVAGSAVLTIGAGMLYTMGLNPSTGQYIGYQILVGVGVGLSIQIPVMACQTLVDPVDIPVVTSMVLFFQLISGALSVPAAQSIFDNQLVAGLAIYAPSVSPASVFAAGATEIRDLFLPSQLPGILLAYLKGIKASWALGIALGGTAVLVSWIPMKKLGNTPVIGAVG</sequence>
<evidence type="ECO:0000256" key="2">
    <source>
        <dbReference type="ARBA" id="ARBA00022448"/>
    </source>
</evidence>
<evidence type="ECO:0000313" key="9">
    <source>
        <dbReference type="Proteomes" id="UP001150941"/>
    </source>
</evidence>
<evidence type="ECO:0000259" key="7">
    <source>
        <dbReference type="PROSITE" id="PS50850"/>
    </source>
</evidence>
<keyword evidence="5 6" id="KW-0472">Membrane</keyword>
<comment type="subcellular location">
    <subcellularLocation>
        <location evidence="1">Membrane</location>
        <topology evidence="1">Multi-pass membrane protein</topology>
    </subcellularLocation>
</comment>
<organism evidence="8 9">
    <name type="scientific">Penicillium chermesinum</name>
    <dbReference type="NCBI Taxonomy" id="63820"/>
    <lineage>
        <taxon>Eukaryota</taxon>
        <taxon>Fungi</taxon>
        <taxon>Dikarya</taxon>
        <taxon>Ascomycota</taxon>
        <taxon>Pezizomycotina</taxon>
        <taxon>Eurotiomycetes</taxon>
        <taxon>Eurotiomycetidae</taxon>
        <taxon>Eurotiales</taxon>
        <taxon>Aspergillaceae</taxon>
        <taxon>Penicillium</taxon>
    </lineage>
</organism>
<dbReference type="GO" id="GO:0005886">
    <property type="term" value="C:plasma membrane"/>
    <property type="evidence" value="ECO:0007669"/>
    <property type="project" value="TreeGrafter"/>
</dbReference>
<keyword evidence="4 6" id="KW-1133">Transmembrane helix</keyword>
<keyword evidence="3 6" id="KW-0812">Transmembrane</keyword>
<dbReference type="InterPro" id="IPR036259">
    <property type="entry name" value="MFS_trans_sf"/>
</dbReference>
<evidence type="ECO:0000313" key="8">
    <source>
        <dbReference type="EMBL" id="KAJ5238504.1"/>
    </source>
</evidence>
<feature type="transmembrane region" description="Helical" evidence="6">
    <location>
        <begin position="132"/>
        <end position="157"/>
    </location>
</feature>
<reference evidence="8" key="2">
    <citation type="journal article" date="2023" name="IMA Fungus">
        <title>Comparative genomic study of the Penicillium genus elucidates a diverse pangenome and 15 lateral gene transfer events.</title>
        <authorList>
            <person name="Petersen C."/>
            <person name="Sorensen T."/>
            <person name="Nielsen M.R."/>
            <person name="Sondergaard T.E."/>
            <person name="Sorensen J.L."/>
            <person name="Fitzpatrick D.A."/>
            <person name="Frisvad J.C."/>
            <person name="Nielsen K.L."/>
        </authorList>
    </citation>
    <scope>NUCLEOTIDE SEQUENCE</scope>
    <source>
        <strain evidence="8">IBT 19713</strain>
    </source>
</reference>
<name>A0A9W9P5V4_9EURO</name>
<evidence type="ECO:0000256" key="5">
    <source>
        <dbReference type="ARBA" id="ARBA00023136"/>
    </source>
</evidence>
<feature type="transmembrane region" description="Helical" evidence="6">
    <location>
        <begin position="197"/>
        <end position="217"/>
    </location>
</feature>
<protein>
    <submittedName>
        <fullName evidence="8">MFS gliotoxin efflux transporter glia</fullName>
    </submittedName>
</protein>
<feature type="transmembrane region" description="Helical" evidence="6">
    <location>
        <begin position="346"/>
        <end position="363"/>
    </location>
</feature>
<feature type="transmembrane region" description="Helical" evidence="6">
    <location>
        <begin position="39"/>
        <end position="57"/>
    </location>
</feature>
<evidence type="ECO:0000256" key="3">
    <source>
        <dbReference type="ARBA" id="ARBA00022692"/>
    </source>
</evidence>